<dbReference type="InterPro" id="IPR035919">
    <property type="entry name" value="EAL_sf"/>
</dbReference>
<dbReference type="SMART" id="SM00267">
    <property type="entry name" value="GGDEF"/>
    <property type="match status" value="1"/>
</dbReference>
<dbReference type="CDD" id="cd01949">
    <property type="entry name" value="GGDEF"/>
    <property type="match status" value="1"/>
</dbReference>
<evidence type="ECO:0000259" key="2">
    <source>
        <dbReference type="PROSITE" id="PS50883"/>
    </source>
</evidence>
<dbReference type="OrthoDB" id="9813903at2"/>
<protein>
    <submittedName>
        <fullName evidence="4">Diguanylate cyclase</fullName>
    </submittedName>
</protein>
<dbReference type="InterPro" id="IPR052155">
    <property type="entry name" value="Biofilm_reg_signaling"/>
</dbReference>
<dbReference type="Pfam" id="PF00563">
    <property type="entry name" value="EAL"/>
    <property type="match status" value="1"/>
</dbReference>
<feature type="domain" description="PAS" evidence="1">
    <location>
        <begin position="184"/>
        <end position="232"/>
    </location>
</feature>
<dbReference type="InterPro" id="IPR029787">
    <property type="entry name" value="Nucleotide_cyclase"/>
</dbReference>
<dbReference type="PROSITE" id="PS50883">
    <property type="entry name" value="EAL"/>
    <property type="match status" value="1"/>
</dbReference>
<dbReference type="Pfam" id="PF00990">
    <property type="entry name" value="GGDEF"/>
    <property type="match status" value="1"/>
</dbReference>
<dbReference type="HOGENOM" id="CLU_000445_70_34_0"/>
<evidence type="ECO:0000313" key="5">
    <source>
        <dbReference type="Proteomes" id="UP000027059"/>
    </source>
</evidence>
<gene>
    <name evidence="4" type="ORF">Y981_03445</name>
</gene>
<dbReference type="SUPFAM" id="SSF55781">
    <property type="entry name" value="GAF domain-like"/>
    <property type="match status" value="1"/>
</dbReference>
<dbReference type="KEGG" id="lfp:Y981_03445"/>
<dbReference type="InterPro" id="IPR029016">
    <property type="entry name" value="GAF-like_dom_sf"/>
</dbReference>
<dbReference type="SMART" id="SM00091">
    <property type="entry name" value="PAS"/>
    <property type="match status" value="1"/>
</dbReference>
<dbReference type="InterPro" id="IPR003018">
    <property type="entry name" value="GAF"/>
</dbReference>
<reference evidence="4 5" key="2">
    <citation type="journal article" date="2015" name="Biomed. Res. Int.">
        <title>Effects of Arsenite Resistance on the Growth and Functional Gene Expression of Leptospirillum ferriphilum and Acidithiobacillus thiooxidans in Pure Culture and Coculture.</title>
        <authorList>
            <person name="Jiang H."/>
            <person name="Liang Y."/>
            <person name="Yin H."/>
            <person name="Xiao Y."/>
            <person name="Guo X."/>
            <person name="Xu Y."/>
            <person name="Hu Q."/>
            <person name="Liu H."/>
            <person name="Liu X."/>
        </authorList>
    </citation>
    <scope>NUCLEOTIDE SEQUENCE [LARGE SCALE GENOMIC DNA]</scope>
    <source>
        <strain evidence="4 5">YSK</strain>
    </source>
</reference>
<keyword evidence="5" id="KW-1185">Reference proteome</keyword>
<dbReference type="InterPro" id="IPR035965">
    <property type="entry name" value="PAS-like_dom_sf"/>
</dbReference>
<dbReference type="AlphaFoldDB" id="A0A059XY01"/>
<dbReference type="PIRSF" id="PIRSF005925">
    <property type="entry name" value="Dos"/>
    <property type="match status" value="1"/>
</dbReference>
<dbReference type="PANTHER" id="PTHR44757:SF2">
    <property type="entry name" value="BIOFILM ARCHITECTURE MAINTENANCE PROTEIN MBAA"/>
    <property type="match status" value="1"/>
</dbReference>
<dbReference type="PANTHER" id="PTHR44757">
    <property type="entry name" value="DIGUANYLATE CYCLASE DGCP"/>
    <property type="match status" value="1"/>
</dbReference>
<dbReference type="EMBL" id="CP007243">
    <property type="protein sequence ID" value="AIA30171.1"/>
    <property type="molecule type" value="Genomic_DNA"/>
</dbReference>
<organism evidence="4 5">
    <name type="scientific">Leptospirillum ferriphilum YSK</name>
    <dbReference type="NCBI Taxonomy" id="1441628"/>
    <lineage>
        <taxon>Bacteria</taxon>
        <taxon>Pseudomonadati</taxon>
        <taxon>Nitrospirota</taxon>
        <taxon>Nitrospiria</taxon>
        <taxon>Nitrospirales</taxon>
        <taxon>Nitrospiraceae</taxon>
        <taxon>Leptospirillum</taxon>
    </lineage>
</organism>
<dbReference type="Gene3D" id="3.30.450.20">
    <property type="entry name" value="PAS domain"/>
    <property type="match status" value="1"/>
</dbReference>
<dbReference type="CDD" id="cd01948">
    <property type="entry name" value="EAL"/>
    <property type="match status" value="1"/>
</dbReference>
<dbReference type="Gene3D" id="3.30.70.270">
    <property type="match status" value="1"/>
</dbReference>
<dbReference type="InterPro" id="IPR001633">
    <property type="entry name" value="EAL_dom"/>
</dbReference>
<evidence type="ECO:0000259" key="1">
    <source>
        <dbReference type="PROSITE" id="PS50112"/>
    </source>
</evidence>
<feature type="domain" description="GGDEF" evidence="3">
    <location>
        <begin position="345"/>
        <end position="478"/>
    </location>
</feature>
<dbReference type="Proteomes" id="UP000027059">
    <property type="component" value="Chromosome"/>
</dbReference>
<dbReference type="InterPro" id="IPR000160">
    <property type="entry name" value="GGDEF_dom"/>
</dbReference>
<sequence length="747" mass="84584">MPEKSSDGERVDERFREEMESILMFQQDILEAVVRGDPEKQLVERVCTLEEQLVPGAVASVMLFDRKNQSLKIYVAPSLPKEAFSKLENLRPGPENGSCANAVYSRMPVYVGNVLTDPRWKNLRSFARDYNLNACWSIPIRSEGNEIIGTFALSSFASRQPNRFQERVLGIGAHIIGIVLERSRREELLRLSENILRKIREAILVTDDEKKILFLNEAFSNLTGFSESELAGVRVDNDTLPFFRTPLGDAIWKHLDTHGFWEGDVRKTRKNEEDYLEWLRLSAIQNESQKTTHYIAISSDITTRKADESRLDFLAHHDPLTELPNRVLLRERFEQIVDAVRSEGTSLAVLVMDLDNFHLVNSSLGHVSGDLLLVEVSRRLSHLVGPSNMVGRVGGDMFLAIVEGERGGMEAVEVVERIADSFRAPLVVEQCEIFTSVSIGIAFYPENGKTYEEVVRNADRAMACAKSEGKNTYRFFLPSMTVDVSDHLRIHNSFRQGLERNEFILHYQPQVGVFSRKVEAMEALVRWDHPEMGFLYPKRFVPVAETTGMIIPLGEWVLREACQQASRWNAQGFRVPVSVNISGIQLRRKNFEATVLDALAWSGLSPELLELELTETMLLEENDLLLKSIARLKEIGVRLAIDDFGTGYSNLAYLKRFNADKIKIDQIFVHAGSQNPDQQGIVRMIAGIAHVLGLSAVAEGVETSHQMEYLVEIGIDSIQGNFLSKPLDRVSCEEYLLRYCERSGRDF</sequence>
<dbReference type="SUPFAM" id="SSF55785">
    <property type="entry name" value="PYP-like sensor domain (PAS domain)"/>
    <property type="match status" value="1"/>
</dbReference>
<dbReference type="NCBIfam" id="TIGR00254">
    <property type="entry name" value="GGDEF"/>
    <property type="match status" value="1"/>
</dbReference>
<dbReference type="SMART" id="SM00065">
    <property type="entry name" value="GAF"/>
    <property type="match status" value="1"/>
</dbReference>
<dbReference type="Pfam" id="PF13185">
    <property type="entry name" value="GAF_2"/>
    <property type="match status" value="1"/>
</dbReference>
<proteinExistence type="predicted"/>
<dbReference type="Pfam" id="PF13426">
    <property type="entry name" value="PAS_9"/>
    <property type="match status" value="1"/>
</dbReference>
<dbReference type="PROSITE" id="PS50112">
    <property type="entry name" value="PAS"/>
    <property type="match status" value="1"/>
</dbReference>
<reference evidence="5" key="1">
    <citation type="submission" date="2014-02" db="EMBL/GenBank/DDBJ databases">
        <title>Complete genome sequence and comparative genomic analysis of the nitrogen-fixing bacterium Leptospirillum ferriphilum YSK.</title>
        <authorList>
            <person name="Guo X."/>
            <person name="Yin H."/>
            <person name="Liang Y."/>
            <person name="Hu Q."/>
            <person name="Ma L."/>
            <person name="Xiao Y."/>
            <person name="Zhang X."/>
            <person name="Qiu G."/>
            <person name="Liu X."/>
        </authorList>
    </citation>
    <scope>NUCLEOTIDE SEQUENCE [LARGE SCALE GENOMIC DNA]</scope>
    <source>
        <strain evidence="5">YSK</strain>
    </source>
</reference>
<dbReference type="SUPFAM" id="SSF141868">
    <property type="entry name" value="EAL domain-like"/>
    <property type="match status" value="1"/>
</dbReference>
<dbReference type="InterPro" id="IPR012226">
    <property type="entry name" value="Diguanyl_cyclase/Pdiesterase"/>
</dbReference>
<feature type="domain" description="EAL" evidence="2">
    <location>
        <begin position="487"/>
        <end position="740"/>
    </location>
</feature>
<dbReference type="PROSITE" id="PS50887">
    <property type="entry name" value="GGDEF"/>
    <property type="match status" value="1"/>
</dbReference>
<dbReference type="Gene3D" id="3.20.20.450">
    <property type="entry name" value="EAL domain"/>
    <property type="match status" value="1"/>
</dbReference>
<name>A0A059XY01_9BACT</name>
<dbReference type="SMART" id="SM00052">
    <property type="entry name" value="EAL"/>
    <property type="match status" value="1"/>
</dbReference>
<dbReference type="NCBIfam" id="TIGR00229">
    <property type="entry name" value="sensory_box"/>
    <property type="match status" value="1"/>
</dbReference>
<dbReference type="InterPro" id="IPR000014">
    <property type="entry name" value="PAS"/>
</dbReference>
<dbReference type="SUPFAM" id="SSF55073">
    <property type="entry name" value="Nucleotide cyclase"/>
    <property type="match status" value="1"/>
</dbReference>
<dbReference type="Gene3D" id="3.30.450.40">
    <property type="match status" value="1"/>
</dbReference>
<evidence type="ECO:0000259" key="3">
    <source>
        <dbReference type="PROSITE" id="PS50887"/>
    </source>
</evidence>
<accession>A0A059XY01</accession>
<dbReference type="RefSeq" id="WP_051613771.1">
    <property type="nucleotide sequence ID" value="NZ_CP007243.1"/>
</dbReference>
<dbReference type="InterPro" id="IPR043128">
    <property type="entry name" value="Rev_trsase/Diguanyl_cyclase"/>
</dbReference>
<evidence type="ECO:0000313" key="4">
    <source>
        <dbReference type="EMBL" id="AIA30171.1"/>
    </source>
</evidence>
<dbReference type="CDD" id="cd00130">
    <property type="entry name" value="PAS"/>
    <property type="match status" value="1"/>
</dbReference>